<dbReference type="InterPro" id="IPR012341">
    <property type="entry name" value="6hp_glycosidase-like_sf"/>
</dbReference>
<dbReference type="GO" id="GO:0005768">
    <property type="term" value="C:endosome"/>
    <property type="evidence" value="ECO:0007669"/>
    <property type="project" value="UniProtKB-ARBA"/>
</dbReference>
<keyword evidence="8" id="KW-1133">Transmembrane helix</keyword>
<feature type="active site" description="Proton donor" evidence="12">
    <location>
        <position position="387"/>
    </location>
</feature>
<dbReference type="CDD" id="cd16688">
    <property type="entry name" value="RING-H2_Vps11"/>
    <property type="match status" value="1"/>
</dbReference>
<gene>
    <name evidence="21" type="ORF">MSPICULIGERA_LOCUS9929</name>
</gene>
<keyword evidence="16" id="KW-0326">Glycosidase</keyword>
<evidence type="ECO:0000256" key="6">
    <source>
        <dbReference type="ARBA" id="ARBA00022833"/>
    </source>
</evidence>
<dbReference type="GO" id="GO:0044322">
    <property type="term" value="C:endoplasmic reticulum quality control compartment"/>
    <property type="evidence" value="ECO:0007669"/>
    <property type="project" value="GOC"/>
</dbReference>
<evidence type="ECO:0000313" key="22">
    <source>
        <dbReference type="Proteomes" id="UP001177023"/>
    </source>
</evidence>
<evidence type="ECO:0000256" key="15">
    <source>
        <dbReference type="PROSITE-ProRule" id="PRU01006"/>
    </source>
</evidence>
<keyword evidence="4 14" id="KW-0863">Zinc-finger</keyword>
<dbReference type="InterPro" id="IPR000547">
    <property type="entry name" value="Clathrin_H-chain/VPS_repeat"/>
</dbReference>
<evidence type="ECO:0000259" key="20">
    <source>
        <dbReference type="PROSITE" id="PS50089"/>
    </source>
</evidence>
<feature type="compositionally biased region" description="Polar residues" evidence="18">
    <location>
        <begin position="1470"/>
        <end position="1484"/>
    </location>
</feature>
<keyword evidence="3" id="KW-0812">Transmembrane</keyword>
<evidence type="ECO:0000256" key="4">
    <source>
        <dbReference type="ARBA" id="ARBA00022771"/>
    </source>
</evidence>
<dbReference type="InterPro" id="IPR024763">
    <property type="entry name" value="VPS11_C"/>
</dbReference>
<comment type="function">
    <text evidence="11">Extracts misfolded glycoproteins, but not glycoproteins undergoing productive folding, from the calnexin cycle. It is directly involved in endoplasmic reticulum-associated degradation (ERAD) and targets misfolded glycoproteins for degradation in an N-glycan-independent manner, probably by forming a complex with SEL1L. It has low mannosidase activity, catalyzing mannose trimming from Man8GlcNAc2 to Man7GlcNAc2.</text>
</comment>
<dbReference type="InterPro" id="IPR057307">
    <property type="entry name" value="PEP5_VPS11_N"/>
</dbReference>
<keyword evidence="7" id="KW-0735">Signal-anchor</keyword>
<dbReference type="GO" id="GO:0005509">
    <property type="term" value="F:calcium ion binding"/>
    <property type="evidence" value="ECO:0007669"/>
    <property type="project" value="InterPro"/>
</dbReference>
<keyword evidence="6" id="KW-0862">Zinc</keyword>
<evidence type="ECO:0000256" key="17">
    <source>
        <dbReference type="SAM" id="Coils"/>
    </source>
</evidence>
<keyword evidence="9" id="KW-0472">Membrane</keyword>
<evidence type="ECO:0000256" key="3">
    <source>
        <dbReference type="ARBA" id="ARBA00022692"/>
    </source>
</evidence>
<keyword evidence="16" id="KW-0378">Hydrolase</keyword>
<keyword evidence="5" id="KW-0256">Endoplasmic reticulum</keyword>
<proteinExistence type="inferred from homology"/>
<comment type="subcellular location">
    <subcellularLocation>
        <location evidence="1">Endoplasmic reticulum membrane</location>
        <topology evidence="1">Single-pass type II membrane protein</topology>
    </subcellularLocation>
</comment>
<evidence type="ECO:0000313" key="21">
    <source>
        <dbReference type="EMBL" id="CAJ0571525.1"/>
    </source>
</evidence>
<comment type="cofactor">
    <cofactor evidence="13">
        <name>Ca(2+)</name>
        <dbReference type="ChEBI" id="CHEBI:29108"/>
    </cofactor>
</comment>
<sequence>MPSRLIILLLIWVPSDVISRNPFLLGYEEAKAVEFSAGEKENARRLAKEMFYFGYDNYMAYAWPMDELDPIHCTGRGPDREHPENININDVLGDYSLTLIDSLSSLVVFDDPDEFQSAVKTVISTVSFERNSTVQVFEATIRVIGSLLSAHMFASSSATGPFSRFVIPGYQGELLSMAHDLIGRLMPAFEGTRTGLPYPRVNLIDGVLPGTINETCTAGAGSLLLEFGIISRLLGDDTYELMARRINERLWELRNPSTGLLGNVIDIQTGLWKGHLSGLGAGLDSFYEYLLKAFIMFDEQRDLHLFNEAYKIILENLRRGRISCRGEGEPPIYVNVDARDGSTLNTWIDALQASFAGVQVLAGDVEEAICHHAIYYAVWKKYGALPERFNWHLKAPDVSFYPLRPELAESTYHLYRATKNPFYLHVGREIMESINAKMKVECGFATVHDVFDGSLEDRMESFFLSETMKYLYLLFDETNLVNVHGERLLFSTEGHIYPIDDRFRKPADRMRREDTSTRKKPVKRITGEQARIIIETHTLVKKSDPVPGYSRPAGNVSCEFPSPISRHSPPLPLSLFAQLFQSVGISSSIEYCDWAMAQVELGWRRFNFFDKFVINDPEKPNEKFLGLKDVSVETYATLGEIVCLGEEKGGIFRVTRDFKEDYWRSYQHSLSHLTAVGSILLSVGEDGPSDGSQLKLWDTTRFEKGLPPVLRAIRVGHPQAGTSTSCTMVAAESHLRAVAVGFHDGTVAAYIGDVLKDRAVNGQWLKVRESTPQEGAITGLALTAISDSVFVLFALTSRIIISYVIENKVVVQKQRHNLMNGASKMCWAFDEGKKELIVASRDLVYFYSAQQCLEPDGAEGRCHALGRAHDTLQLVQAGGYIALVTKQPAIIPTPEAEWMSVVTVYDVTDKYIGFSCSLPSSCTLFRLDETIMLLSKDGSLSKLMPKHLNTRLELLYRKNFYDVAISLAEKSEEARERLPTIRAKYADHLYDKGDFANAAEQYKETIGHLEPSYVIKKFLDASKIQQLCTYLEALHAKRKNNTHHTTILINCYAKMGDQAKIKNFIEKLSPETCDLTNAINVLRNSRLYSPASYLAVKHGLHGAHLRMLIDDQAKYDKAIRHIAHLDPLLAAEYIEEHGRTLLKALPEETMNLIVSTVDAVKENFDPSCFLKLFVTDQENSTKFIQSIIDKSEDDLIAAVSPLIKADNVEQILQLAQMFNCAPLQLYILKNRLERSDELVQYHIKQGNIQDVLKRCRISKDRDLWLEALVFFAQLSQPIEDRVLKELFDSLAADDLIHPLLVLEILSKSETIKVSSVRDYVIRWLQDQERKISDDKRAIAECEKRMLEVQNETEQLQFKVQTIQSAKCCACATALQLPAVHFLCKHSFHVHCFESYVEQGDSCPACATKYATSEQRAEEMQKLLKKKAHHEFRAQLQSSSDGMRVVADYVGKGLFTVQPTVYHQAPGSVRANPSRSTDSPRNNNPFEDDDADEKSSNTPSSERVLSGASSLRAPRAYNPFDEPTPTTTGNNPFDDPASPKKLTKTNNPFDDE</sequence>
<dbReference type="GO" id="GO:1904380">
    <property type="term" value="P:endoplasmic reticulum mannose trimming"/>
    <property type="evidence" value="ECO:0007669"/>
    <property type="project" value="InterPro"/>
</dbReference>
<evidence type="ECO:0000256" key="16">
    <source>
        <dbReference type="RuleBase" id="RU361193"/>
    </source>
</evidence>
<feature type="active site" description="Proton donor" evidence="12">
    <location>
        <position position="138"/>
    </location>
</feature>
<dbReference type="PANTHER" id="PTHR45679:SF5">
    <property type="entry name" value="ER DEGRADATION-ENHANCING ALPHA-MANNOSIDASE-LIKE PROTEIN 1"/>
    <property type="match status" value="1"/>
</dbReference>
<dbReference type="SUPFAM" id="SSF48225">
    <property type="entry name" value="Seven-hairpin glycosidases"/>
    <property type="match status" value="1"/>
</dbReference>
<evidence type="ECO:0000256" key="5">
    <source>
        <dbReference type="ARBA" id="ARBA00022824"/>
    </source>
</evidence>
<feature type="active site" evidence="12">
    <location>
        <position position="284"/>
    </location>
</feature>
<evidence type="ECO:0000256" key="2">
    <source>
        <dbReference type="ARBA" id="ARBA00007658"/>
    </source>
</evidence>
<dbReference type="Pfam" id="PF01532">
    <property type="entry name" value="Glyco_hydro_47"/>
    <property type="match status" value="1"/>
</dbReference>
<dbReference type="PRINTS" id="PR00747">
    <property type="entry name" value="GLYHDRLASE47"/>
</dbReference>
<dbReference type="Pfam" id="PF23356">
    <property type="entry name" value="TPR_PEP5_VPS11"/>
    <property type="match status" value="1"/>
</dbReference>
<feature type="signal peptide" evidence="19">
    <location>
        <begin position="1"/>
        <end position="19"/>
    </location>
</feature>
<feature type="region of interest" description="Disordered" evidence="18">
    <location>
        <begin position="1464"/>
        <end position="1551"/>
    </location>
</feature>
<dbReference type="InterPro" id="IPR044674">
    <property type="entry name" value="EDEM1/2/3"/>
</dbReference>
<evidence type="ECO:0000256" key="11">
    <source>
        <dbReference type="ARBA" id="ARBA00060207"/>
    </source>
</evidence>
<dbReference type="InterPro" id="IPR011990">
    <property type="entry name" value="TPR-like_helical_dom_sf"/>
</dbReference>
<dbReference type="GO" id="GO:0008270">
    <property type="term" value="F:zinc ion binding"/>
    <property type="evidence" value="ECO:0007669"/>
    <property type="project" value="UniProtKB-KW"/>
</dbReference>
<dbReference type="Gene3D" id="1.25.40.10">
    <property type="entry name" value="Tetratricopeptide repeat domain"/>
    <property type="match status" value="1"/>
</dbReference>
<feature type="chain" id="PRO_5041409896" description="alpha-1,2-Mannosidase" evidence="19">
    <location>
        <begin position="20"/>
        <end position="1551"/>
    </location>
</feature>
<keyword evidence="10" id="KW-0325">Glycoprotein</keyword>
<protein>
    <recommendedName>
        <fullName evidence="16">alpha-1,2-Mannosidase</fullName>
        <ecNumber evidence="16">3.2.1.-</ecNumber>
    </recommendedName>
</protein>
<evidence type="ECO:0000256" key="19">
    <source>
        <dbReference type="SAM" id="SignalP"/>
    </source>
</evidence>
<feature type="repeat" description="CHCR" evidence="15">
    <location>
        <begin position="1002"/>
        <end position="1150"/>
    </location>
</feature>
<keyword evidence="19" id="KW-0732">Signal</keyword>
<evidence type="ECO:0000256" key="10">
    <source>
        <dbReference type="ARBA" id="ARBA00023180"/>
    </source>
</evidence>
<dbReference type="EMBL" id="CATQJA010002568">
    <property type="protein sequence ID" value="CAJ0571525.1"/>
    <property type="molecule type" value="Genomic_DNA"/>
</dbReference>
<dbReference type="Proteomes" id="UP001177023">
    <property type="component" value="Unassembled WGS sequence"/>
</dbReference>
<dbReference type="PANTHER" id="PTHR45679">
    <property type="entry name" value="ER DEGRADATION-ENHANCING ALPHA-MANNOSIDASE-LIKE PROTEIN 2"/>
    <property type="match status" value="1"/>
</dbReference>
<keyword evidence="13" id="KW-0106">Calcium</keyword>
<dbReference type="Pfam" id="PF12451">
    <property type="entry name" value="VPS11_C"/>
    <property type="match status" value="1"/>
</dbReference>
<feature type="binding site" evidence="13">
    <location>
        <position position="492"/>
    </location>
    <ligand>
        <name>Ca(2+)</name>
        <dbReference type="ChEBI" id="CHEBI:29108"/>
    </ligand>
</feature>
<feature type="active site" evidence="12">
    <location>
        <position position="406"/>
    </location>
</feature>
<dbReference type="GO" id="GO:0099023">
    <property type="term" value="C:vesicle tethering complex"/>
    <property type="evidence" value="ECO:0007669"/>
    <property type="project" value="UniProtKB-ARBA"/>
</dbReference>
<name>A0AA36G0K9_9BILA</name>
<dbReference type="PROSITE" id="PS50089">
    <property type="entry name" value="ZF_RING_2"/>
    <property type="match status" value="1"/>
</dbReference>
<accession>A0AA36G0K9</accession>
<keyword evidence="17" id="KW-0175">Coiled coil</keyword>
<dbReference type="PROSITE" id="PS50236">
    <property type="entry name" value="CHCR"/>
    <property type="match status" value="1"/>
</dbReference>
<dbReference type="FunFam" id="1.50.10.10:FF:000016">
    <property type="entry name" value="alpha-1,2-Mannosidase"/>
    <property type="match status" value="1"/>
</dbReference>
<evidence type="ECO:0000256" key="7">
    <source>
        <dbReference type="ARBA" id="ARBA00022968"/>
    </source>
</evidence>
<feature type="non-terminal residue" evidence="21">
    <location>
        <position position="1"/>
    </location>
</feature>
<dbReference type="GO" id="GO:0005789">
    <property type="term" value="C:endoplasmic reticulum membrane"/>
    <property type="evidence" value="ECO:0007669"/>
    <property type="project" value="UniProtKB-SubCell"/>
</dbReference>
<comment type="similarity">
    <text evidence="2 16">Belongs to the glycosyl hydrolase 47 family.</text>
</comment>
<dbReference type="InterPro" id="IPR036026">
    <property type="entry name" value="Seven-hairpin_glycosidases"/>
</dbReference>
<dbReference type="Gene3D" id="3.30.40.10">
    <property type="entry name" value="Zinc/RING finger domain, C3HC4 (zinc finger)"/>
    <property type="match status" value="1"/>
</dbReference>
<keyword evidence="13" id="KW-0479">Metal-binding</keyword>
<evidence type="ECO:0000256" key="13">
    <source>
        <dbReference type="PIRSR" id="PIRSR601382-2"/>
    </source>
</evidence>
<evidence type="ECO:0000256" key="8">
    <source>
        <dbReference type="ARBA" id="ARBA00022989"/>
    </source>
</evidence>
<feature type="domain" description="RING-type" evidence="20">
    <location>
        <begin position="1367"/>
        <end position="1405"/>
    </location>
</feature>
<dbReference type="EC" id="3.2.1.-" evidence="16"/>
<dbReference type="SUPFAM" id="SSF57850">
    <property type="entry name" value="RING/U-box"/>
    <property type="match status" value="1"/>
</dbReference>
<dbReference type="InterPro" id="IPR001382">
    <property type="entry name" value="Glyco_hydro_47"/>
</dbReference>
<keyword evidence="22" id="KW-1185">Reference proteome</keyword>
<dbReference type="Pfam" id="PF23341">
    <property type="entry name" value="PEP5_VPS11_N"/>
    <property type="match status" value="1"/>
</dbReference>
<dbReference type="InterPro" id="IPR001841">
    <property type="entry name" value="Znf_RING"/>
</dbReference>
<dbReference type="InterPro" id="IPR057308">
    <property type="entry name" value="CHCR_PEP5_VPS11"/>
</dbReference>
<dbReference type="GO" id="GO:0004571">
    <property type="term" value="F:mannosyl-oligosaccharide 1,2-alpha-mannosidase activity"/>
    <property type="evidence" value="ECO:0007669"/>
    <property type="project" value="InterPro"/>
</dbReference>
<evidence type="ECO:0000256" key="14">
    <source>
        <dbReference type="PROSITE-ProRule" id="PRU00175"/>
    </source>
</evidence>
<evidence type="ECO:0000256" key="1">
    <source>
        <dbReference type="ARBA" id="ARBA00004648"/>
    </source>
</evidence>
<dbReference type="InterPro" id="IPR013083">
    <property type="entry name" value="Znf_RING/FYVE/PHD"/>
</dbReference>
<reference evidence="21" key="1">
    <citation type="submission" date="2023-06" db="EMBL/GenBank/DDBJ databases">
        <authorList>
            <person name="Delattre M."/>
        </authorList>
    </citation>
    <scope>NUCLEOTIDE SEQUENCE</scope>
    <source>
        <strain evidence="21">AF72</strain>
    </source>
</reference>
<dbReference type="GO" id="GO:0005975">
    <property type="term" value="P:carbohydrate metabolic process"/>
    <property type="evidence" value="ECO:0007669"/>
    <property type="project" value="InterPro"/>
</dbReference>
<dbReference type="GO" id="GO:0016192">
    <property type="term" value="P:vesicle-mediated transport"/>
    <property type="evidence" value="ECO:0007669"/>
    <property type="project" value="InterPro"/>
</dbReference>
<feature type="compositionally biased region" description="Polar residues" evidence="18">
    <location>
        <begin position="1495"/>
        <end position="1508"/>
    </location>
</feature>
<evidence type="ECO:0000256" key="9">
    <source>
        <dbReference type="ARBA" id="ARBA00023136"/>
    </source>
</evidence>
<comment type="caution">
    <text evidence="21">The sequence shown here is derived from an EMBL/GenBank/DDBJ whole genome shotgun (WGS) entry which is preliminary data.</text>
</comment>
<dbReference type="GO" id="GO:0006886">
    <property type="term" value="P:intracellular protein transport"/>
    <property type="evidence" value="ECO:0007669"/>
    <property type="project" value="UniProtKB-UniRule"/>
</dbReference>
<evidence type="ECO:0000256" key="12">
    <source>
        <dbReference type="PIRSR" id="PIRSR601382-1"/>
    </source>
</evidence>
<feature type="coiled-coil region" evidence="17">
    <location>
        <begin position="1324"/>
        <end position="1358"/>
    </location>
</feature>
<dbReference type="Gene3D" id="1.50.10.10">
    <property type="match status" value="1"/>
</dbReference>
<organism evidence="21 22">
    <name type="scientific">Mesorhabditis spiculigera</name>
    <dbReference type="NCBI Taxonomy" id="96644"/>
    <lineage>
        <taxon>Eukaryota</taxon>
        <taxon>Metazoa</taxon>
        <taxon>Ecdysozoa</taxon>
        <taxon>Nematoda</taxon>
        <taxon>Chromadorea</taxon>
        <taxon>Rhabditida</taxon>
        <taxon>Rhabditina</taxon>
        <taxon>Rhabditomorpha</taxon>
        <taxon>Rhabditoidea</taxon>
        <taxon>Rhabditidae</taxon>
        <taxon>Mesorhabditinae</taxon>
        <taxon>Mesorhabditis</taxon>
    </lineage>
</organism>
<evidence type="ECO:0000256" key="18">
    <source>
        <dbReference type="SAM" id="MobiDB-lite"/>
    </source>
</evidence>